<sequence>MGVGSVWRFAGRLGVVLGVLVVSTAVAASPASAAQGVTVRISEVTGRFEAGAAPAQLTVVATKRTRECIKVRWSLVLRVENMSLDQVTVDRREEDGSFPVDFQRNGAEGRLTDERLDPGTLCRNRNVTARYAIAFDDDAGGGRVTLRVEAYDARNEFLESDTATSNVRGDAPPSPSPSPSPTPTREEAAPPAEEDEAPPVAGAGVGGPTTPAANTGGSGLLPVGLAVGGMMVFLGLTLLLRARSKLLRTRPVGRPGVRGTWQGGAARTIRERR</sequence>
<dbReference type="Proteomes" id="UP000503011">
    <property type="component" value="Chromosome"/>
</dbReference>
<keyword evidence="3" id="KW-0732">Signal</keyword>
<gene>
    <name evidence="4" type="ORF">Psuf_044920</name>
</gene>
<keyword evidence="2" id="KW-0472">Membrane</keyword>
<name>A0A6F8YMC4_9ACTN</name>
<organism evidence="4 5">
    <name type="scientific">Phytohabitans suffuscus</name>
    <dbReference type="NCBI Taxonomy" id="624315"/>
    <lineage>
        <taxon>Bacteria</taxon>
        <taxon>Bacillati</taxon>
        <taxon>Actinomycetota</taxon>
        <taxon>Actinomycetes</taxon>
        <taxon>Micromonosporales</taxon>
        <taxon>Micromonosporaceae</taxon>
    </lineage>
</organism>
<feature type="chain" id="PRO_5039145118" evidence="3">
    <location>
        <begin position="28"/>
        <end position="273"/>
    </location>
</feature>
<keyword evidence="2" id="KW-0812">Transmembrane</keyword>
<evidence type="ECO:0000313" key="5">
    <source>
        <dbReference type="Proteomes" id="UP000503011"/>
    </source>
</evidence>
<evidence type="ECO:0000256" key="2">
    <source>
        <dbReference type="SAM" id="Phobius"/>
    </source>
</evidence>
<accession>A0A6F8YMC4</accession>
<proteinExistence type="predicted"/>
<evidence type="ECO:0000256" key="1">
    <source>
        <dbReference type="SAM" id="MobiDB-lite"/>
    </source>
</evidence>
<feature type="region of interest" description="Disordered" evidence="1">
    <location>
        <begin position="159"/>
        <end position="213"/>
    </location>
</feature>
<dbReference type="KEGG" id="psuu:Psuf_044920"/>
<keyword evidence="2" id="KW-1133">Transmembrane helix</keyword>
<feature type="compositionally biased region" description="Pro residues" evidence="1">
    <location>
        <begin position="172"/>
        <end position="182"/>
    </location>
</feature>
<feature type="transmembrane region" description="Helical" evidence="2">
    <location>
        <begin position="219"/>
        <end position="240"/>
    </location>
</feature>
<evidence type="ECO:0000313" key="4">
    <source>
        <dbReference type="EMBL" id="BCB87179.1"/>
    </source>
</evidence>
<protein>
    <submittedName>
        <fullName evidence="4">Uncharacterized protein</fullName>
    </submittedName>
</protein>
<feature type="signal peptide" evidence="3">
    <location>
        <begin position="1"/>
        <end position="27"/>
    </location>
</feature>
<reference evidence="4 5" key="1">
    <citation type="submission" date="2020-03" db="EMBL/GenBank/DDBJ databases">
        <title>Whole genome shotgun sequence of Phytohabitans suffuscus NBRC 105367.</title>
        <authorList>
            <person name="Komaki H."/>
            <person name="Tamura T."/>
        </authorList>
    </citation>
    <scope>NUCLEOTIDE SEQUENCE [LARGE SCALE GENOMIC DNA]</scope>
    <source>
        <strain evidence="4 5">NBRC 105367</strain>
    </source>
</reference>
<dbReference type="AlphaFoldDB" id="A0A6F8YMC4"/>
<feature type="compositionally biased region" description="Low complexity" evidence="1">
    <location>
        <begin position="198"/>
        <end position="213"/>
    </location>
</feature>
<reference evidence="4 5" key="2">
    <citation type="submission" date="2020-03" db="EMBL/GenBank/DDBJ databases">
        <authorList>
            <person name="Ichikawa N."/>
            <person name="Kimura A."/>
            <person name="Kitahashi Y."/>
            <person name="Uohara A."/>
        </authorList>
    </citation>
    <scope>NUCLEOTIDE SEQUENCE [LARGE SCALE GENOMIC DNA]</scope>
    <source>
        <strain evidence="4 5">NBRC 105367</strain>
    </source>
</reference>
<evidence type="ECO:0000256" key="3">
    <source>
        <dbReference type="SAM" id="SignalP"/>
    </source>
</evidence>
<keyword evidence="5" id="KW-1185">Reference proteome</keyword>
<dbReference type="EMBL" id="AP022871">
    <property type="protein sequence ID" value="BCB87179.1"/>
    <property type="molecule type" value="Genomic_DNA"/>
</dbReference>